<reference evidence="1" key="1">
    <citation type="submission" date="2019-02" db="EMBL/GenBank/DDBJ databases">
        <authorList>
            <person name="Gruber-Vodicka R. H."/>
            <person name="Seah K. B. B."/>
        </authorList>
    </citation>
    <scope>NUCLEOTIDE SEQUENCE</scope>
    <source>
        <strain evidence="1">BECK_BY1</strain>
    </source>
</reference>
<organism evidence="1">
    <name type="scientific">Candidatus Kentrum sp. TUN</name>
    <dbReference type="NCBI Taxonomy" id="2126343"/>
    <lineage>
        <taxon>Bacteria</taxon>
        <taxon>Pseudomonadati</taxon>
        <taxon>Pseudomonadota</taxon>
        <taxon>Gammaproteobacteria</taxon>
        <taxon>Candidatus Kentrum</taxon>
    </lineage>
</organism>
<sequence>MGKTLASDASLKKELLDRIEKRARLGLFCAHPKVPRPPDGYLNFAREIGLVMKHLGDQDTYRRVYKYRLFRERRTLVLFPDRNRHSSRL</sequence>
<accession>A0A451AB70</accession>
<evidence type="ECO:0000313" key="1">
    <source>
        <dbReference type="EMBL" id="VFK63277.1"/>
    </source>
</evidence>
<gene>
    <name evidence="1" type="ORF">BECKTUN1418D_GA0071000_12051</name>
</gene>
<proteinExistence type="predicted"/>
<dbReference type="AlphaFoldDB" id="A0A451AB70"/>
<dbReference type="EMBL" id="CAADFX010000205">
    <property type="protein sequence ID" value="VFK63277.1"/>
    <property type="molecule type" value="Genomic_DNA"/>
</dbReference>
<name>A0A451AB70_9GAMM</name>
<protein>
    <submittedName>
        <fullName evidence="1">Uncharacterized protein</fullName>
    </submittedName>
</protein>